<dbReference type="InterPro" id="IPR043519">
    <property type="entry name" value="NT_sf"/>
</dbReference>
<comment type="similarity">
    <text evidence="1 2">Belongs to the Iojap/RsfS family.</text>
</comment>
<comment type="function">
    <text evidence="2">Functions as a ribosomal silencing factor. Interacts with ribosomal protein uL14 (rplN), blocking formation of intersubunit bridge B8. Prevents association of the 30S and 50S ribosomal subunits and the formation of functional ribosomes, thus repressing translation.</text>
</comment>
<comment type="subunit">
    <text evidence="2">Interacts with ribosomal protein uL14 (rplN).</text>
</comment>
<sequence>MASKKDAGEGSSKPRAKSGSKAGEGAEPRAPARKKATTAKAGAAGRASSAAKPKRPASPRIRASHAGVGEAGAKKKVVRARRAGGEAEPLERAERPIPADRPASRARRPARDEGDAPAPRPARGGGEGAKAVLPLAGRSPARAKSPLTGPKRAGSRRSTPPPVPEPSAPARELALTLAAAGLDKKAIGVEILEVVGRVDYADYLVIMTGRSDRHVHAIATGLEEAVRKQKLAPLSMEGLAAATWVLIDFGDVVVHVFQEETRRIYDIEGLWIDAGRVPVPEESLPPGAQPAPRFDPS</sequence>
<accession>A0ABT5C8E2</accession>
<dbReference type="NCBIfam" id="TIGR00090">
    <property type="entry name" value="rsfS_iojap_ybeB"/>
    <property type="match status" value="1"/>
</dbReference>
<comment type="caution">
    <text evidence="4">The sequence shown here is derived from an EMBL/GenBank/DDBJ whole genome shotgun (WGS) entry which is preliminary data.</text>
</comment>
<dbReference type="Gene3D" id="3.30.460.10">
    <property type="entry name" value="Beta Polymerase, domain 2"/>
    <property type="match status" value="1"/>
</dbReference>
<evidence type="ECO:0000313" key="5">
    <source>
        <dbReference type="Proteomes" id="UP001217485"/>
    </source>
</evidence>
<dbReference type="Proteomes" id="UP001217485">
    <property type="component" value="Unassembled WGS sequence"/>
</dbReference>
<evidence type="ECO:0000256" key="1">
    <source>
        <dbReference type="ARBA" id="ARBA00010574"/>
    </source>
</evidence>
<reference evidence="4 5" key="1">
    <citation type="submission" date="2023-01" db="EMBL/GenBank/DDBJ databases">
        <title>Minimal conservation of predation-associated metabolite biosynthetic gene clusters underscores biosynthetic potential of Myxococcota including descriptions for ten novel species: Archangium lansinium sp. nov., Myxococcus landrumus sp. nov., Nannocystis bai.</title>
        <authorList>
            <person name="Ahearne A."/>
            <person name="Stevens C."/>
            <person name="Dowd S."/>
        </authorList>
    </citation>
    <scope>NUCLEOTIDE SEQUENCE [LARGE SCALE GENOMIC DNA]</scope>
    <source>
        <strain evidence="4 5">WIWO2</strain>
    </source>
</reference>
<dbReference type="InterPro" id="IPR004394">
    <property type="entry name" value="Iojap/RsfS/C7orf30"/>
</dbReference>
<proteinExistence type="inferred from homology"/>
<name>A0ABT5C8E2_9BACT</name>
<gene>
    <name evidence="2 4" type="primary">rsfS</name>
    <name evidence="4" type="ORF">POL72_29490</name>
</gene>
<keyword evidence="5" id="KW-1185">Reference proteome</keyword>
<dbReference type="Pfam" id="PF02410">
    <property type="entry name" value="RsfS"/>
    <property type="match status" value="1"/>
</dbReference>
<feature type="region of interest" description="Disordered" evidence="3">
    <location>
        <begin position="1"/>
        <end position="169"/>
    </location>
</feature>
<dbReference type="PANTHER" id="PTHR21043:SF0">
    <property type="entry name" value="MITOCHONDRIAL ASSEMBLY OF RIBOSOMAL LARGE SUBUNIT PROTEIN 1"/>
    <property type="match status" value="1"/>
</dbReference>
<keyword evidence="2" id="KW-0963">Cytoplasm</keyword>
<protein>
    <recommendedName>
        <fullName evidence="2">Ribosomal silencing factor RsfS</fullName>
    </recommendedName>
</protein>
<keyword evidence="2" id="KW-0810">Translation regulation</keyword>
<feature type="compositionally biased region" description="Low complexity" evidence="3">
    <location>
        <begin position="38"/>
        <end position="51"/>
    </location>
</feature>
<evidence type="ECO:0000313" key="4">
    <source>
        <dbReference type="EMBL" id="MDC0681908.1"/>
    </source>
</evidence>
<dbReference type="EMBL" id="JAQNDK010000003">
    <property type="protein sequence ID" value="MDC0681908.1"/>
    <property type="molecule type" value="Genomic_DNA"/>
</dbReference>
<comment type="subcellular location">
    <subcellularLocation>
        <location evidence="2">Cytoplasm</location>
    </subcellularLocation>
</comment>
<keyword evidence="2" id="KW-0678">Repressor</keyword>
<evidence type="ECO:0000256" key="2">
    <source>
        <dbReference type="HAMAP-Rule" id="MF_01477"/>
    </source>
</evidence>
<evidence type="ECO:0000256" key="3">
    <source>
        <dbReference type="SAM" id="MobiDB-lite"/>
    </source>
</evidence>
<feature type="compositionally biased region" description="Basic and acidic residues" evidence="3">
    <location>
        <begin position="83"/>
        <end position="98"/>
    </location>
</feature>
<dbReference type="HAMAP" id="MF_01477">
    <property type="entry name" value="Iojap_RsfS"/>
    <property type="match status" value="1"/>
</dbReference>
<organism evidence="4 5">
    <name type="scientific">Sorangium atrum</name>
    <dbReference type="NCBI Taxonomy" id="2995308"/>
    <lineage>
        <taxon>Bacteria</taxon>
        <taxon>Pseudomonadati</taxon>
        <taxon>Myxococcota</taxon>
        <taxon>Polyangia</taxon>
        <taxon>Polyangiales</taxon>
        <taxon>Polyangiaceae</taxon>
        <taxon>Sorangium</taxon>
    </lineage>
</organism>
<dbReference type="PANTHER" id="PTHR21043">
    <property type="entry name" value="IOJAP SUPERFAMILY ORTHOLOG"/>
    <property type="match status" value="1"/>
</dbReference>
<dbReference type="RefSeq" id="WP_272099349.1">
    <property type="nucleotide sequence ID" value="NZ_JAQNDK010000003.1"/>
</dbReference>
<dbReference type="SUPFAM" id="SSF81301">
    <property type="entry name" value="Nucleotidyltransferase"/>
    <property type="match status" value="1"/>
</dbReference>